<dbReference type="Proteomes" id="UP001201020">
    <property type="component" value="Chromosome"/>
</dbReference>
<proteinExistence type="inferred from homology"/>
<keyword evidence="6" id="KW-0413">Isomerase</keyword>
<dbReference type="Gene3D" id="3.40.120.10">
    <property type="entry name" value="Alpha-D-Glucose-1,6-Bisphosphate, subunit A, domain 3"/>
    <property type="match status" value="3"/>
</dbReference>
<dbReference type="InterPro" id="IPR036900">
    <property type="entry name" value="A-D-PHexomutase_C_sf"/>
</dbReference>
<name>A0A9Y1FMN9_9ARCH</name>
<accession>A0A9Y1FMN9</accession>
<evidence type="ECO:0008006" key="12">
    <source>
        <dbReference type="Google" id="ProtNLM"/>
    </source>
</evidence>
<reference evidence="11" key="1">
    <citation type="journal article" date="2022" name="Nat. Microbiol.">
        <title>Unique mobile elements and scalable gene flow at the prokaryote-eukaryote boundary revealed by circularized Asgard archaea genomes.</title>
        <authorList>
            <person name="Wu F."/>
            <person name="Speth D.R."/>
            <person name="Philosof A."/>
            <person name="Cremiere A."/>
            <person name="Narayanan A."/>
            <person name="Barco R.A."/>
            <person name="Connon S.A."/>
            <person name="Amend J.P."/>
            <person name="Antoshechkin I.A."/>
            <person name="Orphan V.J."/>
        </authorList>
    </citation>
    <scope>NUCLEOTIDE SEQUENCE</scope>
    <source>
        <strain evidence="11">PM71</strain>
    </source>
</reference>
<dbReference type="Pfam" id="PF02879">
    <property type="entry name" value="PGM_PMM_II"/>
    <property type="match status" value="1"/>
</dbReference>
<evidence type="ECO:0000256" key="3">
    <source>
        <dbReference type="ARBA" id="ARBA00022553"/>
    </source>
</evidence>
<dbReference type="SUPFAM" id="SSF55957">
    <property type="entry name" value="Phosphoglucomutase, C-terminal domain"/>
    <property type="match status" value="1"/>
</dbReference>
<evidence type="ECO:0000259" key="7">
    <source>
        <dbReference type="Pfam" id="PF00408"/>
    </source>
</evidence>
<evidence type="ECO:0000313" key="11">
    <source>
        <dbReference type="EMBL" id="UJG42059.1"/>
    </source>
</evidence>
<comment type="similarity">
    <text evidence="2">Belongs to the phosphohexose mutase family.</text>
</comment>
<evidence type="ECO:0000256" key="4">
    <source>
        <dbReference type="ARBA" id="ARBA00022723"/>
    </source>
</evidence>
<dbReference type="PANTHER" id="PTHR43771">
    <property type="entry name" value="PHOSPHOMANNOMUTASE"/>
    <property type="match status" value="1"/>
</dbReference>
<dbReference type="Pfam" id="PF02880">
    <property type="entry name" value="PGM_PMM_III"/>
    <property type="match status" value="1"/>
</dbReference>
<evidence type="ECO:0000256" key="2">
    <source>
        <dbReference type="ARBA" id="ARBA00010231"/>
    </source>
</evidence>
<feature type="domain" description="Alpha-D-phosphohexomutase alpha/beta/alpha" evidence="8">
    <location>
        <begin position="7"/>
        <end position="133"/>
    </location>
</feature>
<dbReference type="InterPro" id="IPR005841">
    <property type="entry name" value="Alpha-D-phosphohexomutase_SF"/>
</dbReference>
<evidence type="ECO:0000256" key="5">
    <source>
        <dbReference type="ARBA" id="ARBA00022842"/>
    </source>
</evidence>
<dbReference type="GO" id="GO:0046872">
    <property type="term" value="F:metal ion binding"/>
    <property type="evidence" value="ECO:0007669"/>
    <property type="project" value="UniProtKB-KW"/>
</dbReference>
<evidence type="ECO:0000259" key="8">
    <source>
        <dbReference type="Pfam" id="PF02878"/>
    </source>
</evidence>
<dbReference type="Pfam" id="PF02878">
    <property type="entry name" value="PGM_PMM_I"/>
    <property type="match status" value="1"/>
</dbReference>
<keyword evidence="3" id="KW-0597">Phosphoprotein</keyword>
<evidence type="ECO:0000259" key="9">
    <source>
        <dbReference type="Pfam" id="PF02879"/>
    </source>
</evidence>
<dbReference type="InterPro" id="IPR005846">
    <property type="entry name" value="A-D-PHexomutase_a/b/a-III"/>
</dbReference>
<dbReference type="CDD" id="cd03089">
    <property type="entry name" value="PMM_PGM"/>
    <property type="match status" value="1"/>
</dbReference>
<evidence type="ECO:0000256" key="1">
    <source>
        <dbReference type="ARBA" id="ARBA00001946"/>
    </source>
</evidence>
<evidence type="ECO:0000259" key="10">
    <source>
        <dbReference type="Pfam" id="PF02880"/>
    </source>
</evidence>
<keyword evidence="5" id="KW-0460">Magnesium</keyword>
<dbReference type="EMBL" id="CP084166">
    <property type="protein sequence ID" value="UJG42059.1"/>
    <property type="molecule type" value="Genomic_DNA"/>
</dbReference>
<dbReference type="InterPro" id="IPR016055">
    <property type="entry name" value="A-D-PHexomutase_a/b/a-I/II/III"/>
</dbReference>
<dbReference type="SUPFAM" id="SSF53738">
    <property type="entry name" value="Phosphoglucomutase, first 3 domains"/>
    <property type="match status" value="3"/>
</dbReference>
<feature type="domain" description="Alpha-D-phosphohexomutase alpha/beta/alpha" evidence="9">
    <location>
        <begin position="158"/>
        <end position="254"/>
    </location>
</feature>
<dbReference type="Gene3D" id="3.30.310.50">
    <property type="entry name" value="Alpha-D-phosphohexomutase, C-terminal domain"/>
    <property type="match status" value="1"/>
</dbReference>
<dbReference type="InterPro" id="IPR005843">
    <property type="entry name" value="A-D-PHexomutase_C"/>
</dbReference>
<feature type="domain" description="Alpha-D-phosphohexomutase C-terminal" evidence="7">
    <location>
        <begin position="390"/>
        <end position="442"/>
    </location>
</feature>
<dbReference type="PRINTS" id="PR00509">
    <property type="entry name" value="PGMPMM"/>
</dbReference>
<dbReference type="PANTHER" id="PTHR43771:SF1">
    <property type="entry name" value="PHOSPHOMANNOMUTASE"/>
    <property type="match status" value="1"/>
</dbReference>
<feature type="domain" description="Alpha-D-phosphohexomutase alpha/beta/alpha" evidence="10">
    <location>
        <begin position="259"/>
        <end position="364"/>
    </location>
</feature>
<dbReference type="AlphaFoldDB" id="A0A9Y1FMN9"/>
<dbReference type="Pfam" id="PF00408">
    <property type="entry name" value="PGM_PMM_IV"/>
    <property type="match status" value="1"/>
</dbReference>
<dbReference type="InterPro" id="IPR005844">
    <property type="entry name" value="A-D-PHexomutase_a/b/a-I"/>
</dbReference>
<comment type="cofactor">
    <cofactor evidence="1">
        <name>Mg(2+)</name>
        <dbReference type="ChEBI" id="CHEBI:18420"/>
    </cofactor>
</comment>
<protein>
    <recommendedName>
        <fullName evidence="12">Phosphomannomutase</fullName>
    </recommendedName>
</protein>
<evidence type="ECO:0000256" key="6">
    <source>
        <dbReference type="ARBA" id="ARBA00023235"/>
    </source>
</evidence>
<dbReference type="GO" id="GO:0016868">
    <property type="term" value="F:intramolecular phosphotransferase activity"/>
    <property type="evidence" value="ECO:0007669"/>
    <property type="project" value="InterPro"/>
</dbReference>
<sequence>MNIQEHIFRAYDIRGLFNKDLTSGVMYKIGLAAGTYTKKILEEHEIIVGNDIRYSSIPLAFAFISGVLSSGVDVVYVGTTAFGQTLFRGWEKKKGPIAFITASHLPPEWNGIKFYYSDGVGFPEEELKKIRDFCLNNNVELASWDKIGKLSQEDAKENYLEFFKKNFQFENKVKVAVDCGGASTTLSAPEIFQSIGINFVPVFCETDPSFSVRPSDPKPKNLAELKKTVIEQNCDFGVAFDGDGDRAVIVDNKGNVLSADQTGIIIAKYGLKEKKGVIIANVECSKAVDEQLSPLGYKIKRIPVGHTFLTLEAKKENSPLGIESSGHLILPEYFLFDDALVIPLKVAEILTKSDKSLNELVQEIPIYPIKKEEVECEDKIKFEVMKIFSEEVKKEFSNVSTLDGVRIELEKGWVLIRPSNTSPIIRLTAEADTEEVLNEITSSFKERLSKTIEKYMEKARA</sequence>
<dbReference type="GO" id="GO:0005975">
    <property type="term" value="P:carbohydrate metabolic process"/>
    <property type="evidence" value="ECO:0007669"/>
    <property type="project" value="InterPro"/>
</dbReference>
<gene>
    <name evidence="11" type="ORF">K9W45_06240</name>
</gene>
<organism evidence="11">
    <name type="scientific">Candidatus Heimdallarchaeum aukensis</name>
    <dbReference type="NCBI Taxonomy" id="2876573"/>
    <lineage>
        <taxon>Archaea</taxon>
        <taxon>Promethearchaeati</taxon>
        <taxon>Candidatus Heimdallarchaeota</taxon>
        <taxon>Candidatus Heimdallarchaeia (ex Rinke et al. 2021) (nom. nud.)</taxon>
        <taxon>Candidatus Heimdallarchaeales</taxon>
        <taxon>Candidatus Heimdallarchaeaceae</taxon>
        <taxon>Candidatus Heimdallarchaeum</taxon>
    </lineage>
</organism>
<dbReference type="InterPro" id="IPR005845">
    <property type="entry name" value="A-D-PHexomutase_a/b/a-II"/>
</dbReference>
<keyword evidence="4" id="KW-0479">Metal-binding</keyword>